<comment type="caution">
    <text evidence="1">The sequence shown here is derived from an EMBL/GenBank/DDBJ whole genome shotgun (WGS) entry which is preliminary data.</text>
</comment>
<evidence type="ECO:0000313" key="1">
    <source>
        <dbReference type="EMBL" id="KAL2733094.1"/>
    </source>
</evidence>
<name>A0ABD2BKI8_VESSQ</name>
<dbReference type="EMBL" id="JAUDFV010000079">
    <property type="protein sequence ID" value="KAL2733094.1"/>
    <property type="molecule type" value="Genomic_DNA"/>
</dbReference>
<keyword evidence="2" id="KW-1185">Reference proteome</keyword>
<accession>A0ABD2BKI8</accession>
<dbReference type="Proteomes" id="UP001607302">
    <property type="component" value="Unassembled WGS sequence"/>
</dbReference>
<protein>
    <submittedName>
        <fullName evidence="1">Uncharacterized protein</fullName>
    </submittedName>
</protein>
<evidence type="ECO:0000313" key="2">
    <source>
        <dbReference type="Proteomes" id="UP001607302"/>
    </source>
</evidence>
<sequence>MYTTSRQNPGECQTPRSTNIVIENHSTLQIHIELYLMSNDKYKIVPSSIHQIFIQNLEKIHLLFTCLQLSMLLRKAIIITFSSESIIISPNFVITYGWINFLNYQPTSRTCTCVQETLWKFLSILIMGRKTSKKDMSYWL</sequence>
<reference evidence="1 2" key="1">
    <citation type="journal article" date="2024" name="Ann. Entomol. Soc. Am.">
        <title>Genomic analyses of the southern and eastern yellowjacket wasps (Hymenoptera: Vespidae) reveal evolutionary signatures of social life.</title>
        <authorList>
            <person name="Catto M.A."/>
            <person name="Caine P.B."/>
            <person name="Orr S.E."/>
            <person name="Hunt B.G."/>
            <person name="Goodisman M.A.D."/>
        </authorList>
    </citation>
    <scope>NUCLEOTIDE SEQUENCE [LARGE SCALE GENOMIC DNA]</scope>
    <source>
        <strain evidence="1">233</strain>
        <tissue evidence="1">Head and thorax</tissue>
    </source>
</reference>
<gene>
    <name evidence="1" type="ORF">V1478_004199</name>
</gene>
<organism evidence="1 2">
    <name type="scientific">Vespula squamosa</name>
    <name type="common">Southern yellow jacket</name>
    <name type="synonym">Wasp</name>
    <dbReference type="NCBI Taxonomy" id="30214"/>
    <lineage>
        <taxon>Eukaryota</taxon>
        <taxon>Metazoa</taxon>
        <taxon>Ecdysozoa</taxon>
        <taxon>Arthropoda</taxon>
        <taxon>Hexapoda</taxon>
        <taxon>Insecta</taxon>
        <taxon>Pterygota</taxon>
        <taxon>Neoptera</taxon>
        <taxon>Endopterygota</taxon>
        <taxon>Hymenoptera</taxon>
        <taxon>Apocrita</taxon>
        <taxon>Aculeata</taxon>
        <taxon>Vespoidea</taxon>
        <taxon>Vespidae</taxon>
        <taxon>Vespinae</taxon>
        <taxon>Vespula</taxon>
    </lineage>
</organism>
<proteinExistence type="predicted"/>
<dbReference type="AlphaFoldDB" id="A0ABD2BKI8"/>